<comment type="caution">
    <text evidence="1">The sequence shown here is derived from an EMBL/GenBank/DDBJ whole genome shotgun (WGS) entry which is preliminary data.</text>
</comment>
<dbReference type="InterPro" id="IPR045404">
    <property type="entry name" value="Gp13-like"/>
</dbReference>
<reference evidence="1 2" key="1">
    <citation type="submission" date="2019-05" db="EMBL/GenBank/DDBJ databases">
        <title>The metagenome of a microbial culture collection derived from dairy environment covers the genomic content of the human microbiome.</title>
        <authorList>
            <person name="Roder T."/>
            <person name="Wuthrich D."/>
            <person name="Sattari Z."/>
            <person name="Von Ah U."/>
            <person name="Bar C."/>
            <person name="Ronchi F."/>
            <person name="Macpherson A.J."/>
            <person name="Ganal-Vonarburg S.C."/>
            <person name="Bruggmann R."/>
            <person name="Vergeres G."/>
        </authorList>
    </citation>
    <scope>NUCLEOTIDE SEQUENCE [LARGE SCALE GENOMIC DNA]</scope>
    <source>
        <strain evidence="1 2">FAM 24235</strain>
    </source>
</reference>
<evidence type="ECO:0000313" key="1">
    <source>
        <dbReference type="EMBL" id="TLQ07568.1"/>
    </source>
</evidence>
<dbReference type="Proteomes" id="UP000307201">
    <property type="component" value="Unassembled WGS sequence"/>
</dbReference>
<dbReference type="EMBL" id="VBTE01000015">
    <property type="protein sequence ID" value="TLQ07568.1"/>
    <property type="molecule type" value="Genomic_DNA"/>
</dbReference>
<gene>
    <name evidence="1" type="ORF">FEZ48_06190</name>
</gene>
<protein>
    <submittedName>
        <fullName evidence="1">Coat protein</fullName>
    </submittedName>
</protein>
<dbReference type="AlphaFoldDB" id="A0A5R9C3Z8"/>
<evidence type="ECO:0000313" key="2">
    <source>
        <dbReference type="Proteomes" id="UP000307201"/>
    </source>
</evidence>
<proteinExistence type="predicted"/>
<organism evidence="1 2">
    <name type="scientific">Marinilactibacillus psychrotolerans</name>
    <dbReference type="NCBI Taxonomy" id="191770"/>
    <lineage>
        <taxon>Bacteria</taxon>
        <taxon>Bacillati</taxon>
        <taxon>Bacillota</taxon>
        <taxon>Bacilli</taxon>
        <taxon>Lactobacillales</taxon>
        <taxon>Carnobacteriaceae</taxon>
        <taxon>Marinilactibacillus</taxon>
    </lineage>
</organism>
<accession>A0A5R9C3Z8</accession>
<keyword evidence="1" id="KW-0167">Capsid protein</keyword>
<dbReference type="OrthoDB" id="6440753at2"/>
<sequence>MAITRLTDVIQPEVFTEYVQQRSTERSALVQSGIIERNAEFDALASGPNTLINMPFWNDLNGDAEIITDTGEFTPTGITSSKDVARKHMRGKAWGANGLSALLSGADPMGAIANLVADYWNRQDQKLLVNTLDGAFSGENMSEKTLDISGEDGNAGVLTGETFLDAVQVMGDAKDTVTGVMMHSYVENHLAKRGLIEYIPEAEGNPRVPFFMNKRVIVDDALGFNTEDLIGSVYIFGQGAVAKGLGSHPNIISTETDRNRMSKSGEEFLINRQIQLLHPRGVKWTESSVASDFPTNAEVATGANWERVYEPKQLRIVKFTFRTGTPAV</sequence>
<dbReference type="Pfam" id="PF20036">
    <property type="entry name" value="Gp13-like"/>
    <property type="match status" value="1"/>
</dbReference>
<keyword evidence="1" id="KW-0946">Virion</keyword>
<dbReference type="RefSeq" id="WP_138471655.1">
    <property type="nucleotide sequence ID" value="NZ_VBTE01000015.1"/>
</dbReference>
<name>A0A5R9C3Z8_9LACT</name>